<keyword evidence="1" id="KW-0175">Coiled coil</keyword>
<protein>
    <submittedName>
        <fullName evidence="2">Uncharacterized protein</fullName>
    </submittedName>
</protein>
<sequence length="71" mass="8863">MKKTTREQCEEMIAVRVEALIRRWQEEKTQEERNADHKLNERIDHWMKEITMELKQCFKRRGYLEFHTGIR</sequence>
<organism evidence="2">
    <name type="scientific">Enterocloster bolteae</name>
    <dbReference type="NCBI Taxonomy" id="208479"/>
    <lineage>
        <taxon>Bacteria</taxon>
        <taxon>Bacillati</taxon>
        <taxon>Bacillota</taxon>
        <taxon>Clostridia</taxon>
        <taxon>Lachnospirales</taxon>
        <taxon>Lachnospiraceae</taxon>
        <taxon>Enterocloster</taxon>
    </lineage>
</organism>
<gene>
    <name evidence="2" type="ORF">CBLFYP116_04087</name>
</gene>
<proteinExistence type="predicted"/>
<name>A0A6N2WWR9_9FIRM</name>
<feature type="coiled-coil region" evidence="1">
    <location>
        <begin position="14"/>
        <end position="41"/>
    </location>
</feature>
<evidence type="ECO:0000256" key="1">
    <source>
        <dbReference type="SAM" id="Coils"/>
    </source>
</evidence>
<dbReference type="EMBL" id="CACRTF010000017">
    <property type="protein sequence ID" value="VYT46334.1"/>
    <property type="molecule type" value="Genomic_DNA"/>
</dbReference>
<dbReference type="AlphaFoldDB" id="A0A6N2WWR9"/>
<evidence type="ECO:0000313" key="2">
    <source>
        <dbReference type="EMBL" id="VYT46334.1"/>
    </source>
</evidence>
<dbReference type="RefSeq" id="WP_024726147.1">
    <property type="nucleotide sequence ID" value="NZ_CACRTF010000017.1"/>
</dbReference>
<accession>A0A6N2WWR9</accession>
<reference evidence="2" key="1">
    <citation type="submission" date="2019-11" db="EMBL/GenBank/DDBJ databases">
        <authorList>
            <person name="Feng L."/>
        </authorList>
    </citation>
    <scope>NUCLEOTIDE SEQUENCE</scope>
    <source>
        <strain evidence="2">CbolteaeLFYP116</strain>
    </source>
</reference>